<evidence type="ECO:0000313" key="2">
    <source>
        <dbReference type="EMBL" id="KAJ1155470.1"/>
    </source>
</evidence>
<accession>A0AAV7RVE3</accession>
<proteinExistence type="predicted"/>
<evidence type="ECO:0000256" key="1">
    <source>
        <dbReference type="SAM" id="MobiDB-lite"/>
    </source>
</evidence>
<dbReference type="EMBL" id="JANPWB010000009">
    <property type="protein sequence ID" value="KAJ1155470.1"/>
    <property type="molecule type" value="Genomic_DNA"/>
</dbReference>
<dbReference type="AlphaFoldDB" id="A0AAV7RVE3"/>
<gene>
    <name evidence="2" type="ORF">NDU88_008200</name>
</gene>
<evidence type="ECO:0000313" key="3">
    <source>
        <dbReference type="Proteomes" id="UP001066276"/>
    </source>
</evidence>
<feature type="compositionally biased region" description="Basic and acidic residues" evidence="1">
    <location>
        <begin position="66"/>
        <end position="79"/>
    </location>
</feature>
<keyword evidence="3" id="KW-1185">Reference proteome</keyword>
<sequence>MTEPSLRGCHSSLTASSAALRNRRRCRLVKQRGFAARNGLLSRTSSLTASGLTWCAEPRPGTRSGTGDKRGCRGSRERYYPSAPRRATRDSSHIWSPQVPYSFGYSKHGVTRKDATSFPSSL</sequence>
<feature type="region of interest" description="Disordered" evidence="1">
    <location>
        <begin position="58"/>
        <end position="92"/>
    </location>
</feature>
<name>A0AAV7RVE3_PLEWA</name>
<dbReference type="Proteomes" id="UP001066276">
    <property type="component" value="Chromosome 5"/>
</dbReference>
<comment type="caution">
    <text evidence="2">The sequence shown here is derived from an EMBL/GenBank/DDBJ whole genome shotgun (WGS) entry which is preliminary data.</text>
</comment>
<reference evidence="2" key="1">
    <citation type="journal article" date="2022" name="bioRxiv">
        <title>Sequencing and chromosome-scale assembly of the giantPleurodeles waltlgenome.</title>
        <authorList>
            <person name="Brown T."/>
            <person name="Elewa A."/>
            <person name="Iarovenko S."/>
            <person name="Subramanian E."/>
            <person name="Araus A.J."/>
            <person name="Petzold A."/>
            <person name="Susuki M."/>
            <person name="Suzuki K.-i.T."/>
            <person name="Hayashi T."/>
            <person name="Toyoda A."/>
            <person name="Oliveira C."/>
            <person name="Osipova E."/>
            <person name="Leigh N.D."/>
            <person name="Simon A."/>
            <person name="Yun M.H."/>
        </authorList>
    </citation>
    <scope>NUCLEOTIDE SEQUENCE</scope>
    <source>
        <strain evidence="2">20211129_DDA</strain>
        <tissue evidence="2">Liver</tissue>
    </source>
</reference>
<organism evidence="2 3">
    <name type="scientific">Pleurodeles waltl</name>
    <name type="common">Iberian ribbed newt</name>
    <dbReference type="NCBI Taxonomy" id="8319"/>
    <lineage>
        <taxon>Eukaryota</taxon>
        <taxon>Metazoa</taxon>
        <taxon>Chordata</taxon>
        <taxon>Craniata</taxon>
        <taxon>Vertebrata</taxon>
        <taxon>Euteleostomi</taxon>
        <taxon>Amphibia</taxon>
        <taxon>Batrachia</taxon>
        <taxon>Caudata</taxon>
        <taxon>Salamandroidea</taxon>
        <taxon>Salamandridae</taxon>
        <taxon>Pleurodelinae</taxon>
        <taxon>Pleurodeles</taxon>
    </lineage>
</organism>
<protein>
    <submittedName>
        <fullName evidence="2">Uncharacterized protein</fullName>
    </submittedName>
</protein>